<name>A0A835ALZ3_9POAL</name>
<sequence length="204" mass="21368">MRFGRAALHPRPSRHGAAEKSSTTALHTEDVADAVAAETSVVADLQLVLPPGLHAGELHELLLARSRICVVVLHRQELKAGHVGVRHLGGVAQRPEVDAEVALRGPIDALDVWPHTRYNGSPDSSLGALGADEVGQLGVRPLEHAGDRLTDGGIGDVGGELAGLDFRGELLPVVLEEADGPEEAVGEHSADAERAKDGAPHRRG</sequence>
<evidence type="ECO:0000313" key="3">
    <source>
        <dbReference type="Proteomes" id="UP000636709"/>
    </source>
</evidence>
<evidence type="ECO:0000256" key="1">
    <source>
        <dbReference type="SAM" id="MobiDB-lite"/>
    </source>
</evidence>
<feature type="region of interest" description="Disordered" evidence="1">
    <location>
        <begin position="1"/>
        <end position="24"/>
    </location>
</feature>
<dbReference type="EMBL" id="JACEFO010002392">
    <property type="protein sequence ID" value="KAF8661843.1"/>
    <property type="molecule type" value="Genomic_DNA"/>
</dbReference>
<dbReference type="AlphaFoldDB" id="A0A835ALZ3"/>
<proteinExistence type="predicted"/>
<feature type="compositionally biased region" description="Basic and acidic residues" evidence="1">
    <location>
        <begin position="185"/>
        <end position="204"/>
    </location>
</feature>
<feature type="region of interest" description="Disordered" evidence="1">
    <location>
        <begin position="177"/>
        <end position="204"/>
    </location>
</feature>
<reference evidence="2" key="1">
    <citation type="submission" date="2020-07" db="EMBL/GenBank/DDBJ databases">
        <title>Genome sequence and genetic diversity analysis of an under-domesticated orphan crop, white fonio (Digitaria exilis).</title>
        <authorList>
            <person name="Bennetzen J.L."/>
            <person name="Chen S."/>
            <person name="Ma X."/>
            <person name="Wang X."/>
            <person name="Yssel A.E.J."/>
            <person name="Chaluvadi S.R."/>
            <person name="Johnson M."/>
            <person name="Gangashetty P."/>
            <person name="Hamidou F."/>
            <person name="Sanogo M.D."/>
            <person name="Zwaenepoel A."/>
            <person name="Wallace J."/>
            <person name="Van De Peer Y."/>
            <person name="Van Deynze A."/>
        </authorList>
    </citation>
    <scope>NUCLEOTIDE SEQUENCE</scope>
    <source>
        <tissue evidence="2">Leaves</tissue>
    </source>
</reference>
<gene>
    <name evidence="2" type="ORF">HU200_056801</name>
</gene>
<protein>
    <submittedName>
        <fullName evidence="2">Uncharacterized protein</fullName>
    </submittedName>
</protein>
<dbReference type="Proteomes" id="UP000636709">
    <property type="component" value="Unassembled WGS sequence"/>
</dbReference>
<evidence type="ECO:0000313" key="2">
    <source>
        <dbReference type="EMBL" id="KAF8661843.1"/>
    </source>
</evidence>
<accession>A0A835ALZ3</accession>
<organism evidence="2 3">
    <name type="scientific">Digitaria exilis</name>
    <dbReference type="NCBI Taxonomy" id="1010633"/>
    <lineage>
        <taxon>Eukaryota</taxon>
        <taxon>Viridiplantae</taxon>
        <taxon>Streptophyta</taxon>
        <taxon>Embryophyta</taxon>
        <taxon>Tracheophyta</taxon>
        <taxon>Spermatophyta</taxon>
        <taxon>Magnoliopsida</taxon>
        <taxon>Liliopsida</taxon>
        <taxon>Poales</taxon>
        <taxon>Poaceae</taxon>
        <taxon>PACMAD clade</taxon>
        <taxon>Panicoideae</taxon>
        <taxon>Panicodae</taxon>
        <taxon>Paniceae</taxon>
        <taxon>Anthephorinae</taxon>
        <taxon>Digitaria</taxon>
    </lineage>
</organism>
<comment type="caution">
    <text evidence="2">The sequence shown here is derived from an EMBL/GenBank/DDBJ whole genome shotgun (WGS) entry which is preliminary data.</text>
</comment>
<keyword evidence="3" id="KW-1185">Reference proteome</keyword>